<dbReference type="AlphaFoldDB" id="A0A4R4DT28"/>
<organism evidence="2 3">
    <name type="scientific">Roseicella aquatilis</name>
    <dbReference type="NCBI Taxonomy" id="2527868"/>
    <lineage>
        <taxon>Bacteria</taxon>
        <taxon>Pseudomonadati</taxon>
        <taxon>Pseudomonadota</taxon>
        <taxon>Alphaproteobacteria</taxon>
        <taxon>Acetobacterales</taxon>
        <taxon>Roseomonadaceae</taxon>
        <taxon>Roseicella</taxon>
    </lineage>
</organism>
<evidence type="ECO:0000313" key="2">
    <source>
        <dbReference type="EMBL" id="TCZ64956.1"/>
    </source>
</evidence>
<evidence type="ECO:0000313" key="3">
    <source>
        <dbReference type="Proteomes" id="UP000295023"/>
    </source>
</evidence>
<feature type="compositionally biased region" description="Low complexity" evidence="1">
    <location>
        <begin position="75"/>
        <end position="88"/>
    </location>
</feature>
<dbReference type="RefSeq" id="WP_132285664.1">
    <property type="nucleotide sequence ID" value="NZ_SKBM01000004.1"/>
</dbReference>
<gene>
    <name evidence="2" type="ORF">EXY23_06190</name>
</gene>
<comment type="caution">
    <text evidence="2">The sequence shown here is derived from an EMBL/GenBank/DDBJ whole genome shotgun (WGS) entry which is preliminary data.</text>
</comment>
<name>A0A4R4DT28_9PROT</name>
<proteinExistence type="predicted"/>
<reference evidence="2 3" key="1">
    <citation type="submission" date="2019-03" db="EMBL/GenBank/DDBJ databases">
        <title>Paracraurococcus aquatilis NE82 genome sequence.</title>
        <authorList>
            <person name="Zhao Y."/>
            <person name="Du Z."/>
        </authorList>
    </citation>
    <scope>NUCLEOTIDE SEQUENCE [LARGE SCALE GENOMIC DNA]</scope>
    <source>
        <strain evidence="2 3">NE82</strain>
    </source>
</reference>
<protein>
    <submittedName>
        <fullName evidence="2">Uncharacterized protein</fullName>
    </submittedName>
</protein>
<keyword evidence="3" id="KW-1185">Reference proteome</keyword>
<sequence length="148" mass="14917">MTTGESAAVAVEEFLDRKSTEGRIGPLTALGRGTSFAAWTRLLVLRGRRAGEALETDLPAFGCIQEALDGQAAAAPAAEARRAQPGGPTALARPAARGASGLPHRHPGAQGSPAAQLASPRGSSRLPSTGSAILVAEVEAGAELTDRG</sequence>
<feature type="region of interest" description="Disordered" evidence="1">
    <location>
        <begin position="75"/>
        <end position="132"/>
    </location>
</feature>
<feature type="compositionally biased region" description="Polar residues" evidence="1">
    <location>
        <begin position="121"/>
        <end position="131"/>
    </location>
</feature>
<accession>A0A4R4DT28</accession>
<evidence type="ECO:0000256" key="1">
    <source>
        <dbReference type="SAM" id="MobiDB-lite"/>
    </source>
</evidence>
<dbReference type="EMBL" id="SKBM01000004">
    <property type="protein sequence ID" value="TCZ64956.1"/>
    <property type="molecule type" value="Genomic_DNA"/>
</dbReference>
<dbReference type="Proteomes" id="UP000295023">
    <property type="component" value="Unassembled WGS sequence"/>
</dbReference>